<dbReference type="InterPro" id="IPR001789">
    <property type="entry name" value="Sig_transdc_resp-reg_receiver"/>
</dbReference>
<dbReference type="EMBL" id="VWCJ01000001">
    <property type="protein sequence ID" value="KAA5001982.1"/>
    <property type="molecule type" value="Genomic_DNA"/>
</dbReference>
<keyword evidence="4" id="KW-0808">Transferase</keyword>
<dbReference type="EC" id="2.7.13.3" evidence="2"/>
<dbReference type="InterPro" id="IPR036890">
    <property type="entry name" value="HATPase_C_sf"/>
</dbReference>
<dbReference type="CDD" id="cd17546">
    <property type="entry name" value="REC_hyHK_CKI1_RcsC-like"/>
    <property type="match status" value="1"/>
</dbReference>
<organism evidence="9 10">
    <name type="scientific">Bacteroides fragilis</name>
    <dbReference type="NCBI Taxonomy" id="817"/>
    <lineage>
        <taxon>Bacteria</taxon>
        <taxon>Pseudomonadati</taxon>
        <taxon>Bacteroidota</taxon>
        <taxon>Bacteroidia</taxon>
        <taxon>Bacteroidales</taxon>
        <taxon>Bacteroidaceae</taxon>
        <taxon>Bacteroides</taxon>
    </lineage>
</organism>
<dbReference type="InterPro" id="IPR003594">
    <property type="entry name" value="HATPase_dom"/>
</dbReference>
<dbReference type="Pfam" id="PF02518">
    <property type="entry name" value="HATPase_c"/>
    <property type="match status" value="1"/>
</dbReference>
<evidence type="ECO:0000256" key="5">
    <source>
        <dbReference type="ARBA" id="ARBA00022777"/>
    </source>
</evidence>
<dbReference type="FunFam" id="1.10.287.130:FF:000001">
    <property type="entry name" value="Two-component sensor histidine kinase"/>
    <property type="match status" value="1"/>
</dbReference>
<dbReference type="PANTHER" id="PTHR43711:SF31">
    <property type="entry name" value="HISTIDINE KINASE"/>
    <property type="match status" value="1"/>
</dbReference>
<proteinExistence type="predicted"/>
<dbReference type="InterPro" id="IPR011006">
    <property type="entry name" value="CheY-like_superfamily"/>
</dbReference>
<dbReference type="CDD" id="cd00130">
    <property type="entry name" value="PAS"/>
    <property type="match status" value="1"/>
</dbReference>
<dbReference type="GO" id="GO:0000155">
    <property type="term" value="F:phosphorelay sensor kinase activity"/>
    <property type="evidence" value="ECO:0007669"/>
    <property type="project" value="InterPro"/>
</dbReference>
<dbReference type="InterPro" id="IPR036097">
    <property type="entry name" value="HisK_dim/P_sf"/>
</dbReference>
<dbReference type="PRINTS" id="PR00344">
    <property type="entry name" value="BCTRLSENSOR"/>
</dbReference>
<dbReference type="InterPro" id="IPR003661">
    <property type="entry name" value="HisK_dim/P_dom"/>
</dbReference>
<dbReference type="Pfam" id="PF00512">
    <property type="entry name" value="HisKA"/>
    <property type="match status" value="1"/>
</dbReference>
<dbReference type="Proteomes" id="UP000460666">
    <property type="component" value="Unassembled WGS sequence"/>
</dbReference>
<dbReference type="InterPro" id="IPR000014">
    <property type="entry name" value="PAS"/>
</dbReference>
<evidence type="ECO:0000313" key="10">
    <source>
        <dbReference type="Proteomes" id="UP000460666"/>
    </source>
</evidence>
<evidence type="ECO:0000256" key="4">
    <source>
        <dbReference type="ARBA" id="ARBA00022679"/>
    </source>
</evidence>
<comment type="caution">
    <text evidence="9">The sequence shown here is derived from an EMBL/GenBank/DDBJ whole genome shotgun (WGS) entry which is preliminary data.</text>
</comment>
<evidence type="ECO:0000256" key="8">
    <source>
        <dbReference type="SAM" id="MobiDB-lite"/>
    </source>
</evidence>
<dbReference type="FunFam" id="3.30.565.10:FF:000006">
    <property type="entry name" value="Sensor histidine kinase WalK"/>
    <property type="match status" value="1"/>
</dbReference>
<dbReference type="SUPFAM" id="SSF55874">
    <property type="entry name" value="ATPase domain of HSP90 chaperone/DNA topoisomerase II/histidine kinase"/>
    <property type="match status" value="1"/>
</dbReference>
<accession>A0A642F7W7</accession>
<dbReference type="Gene3D" id="1.10.287.130">
    <property type="match status" value="1"/>
</dbReference>
<evidence type="ECO:0000256" key="2">
    <source>
        <dbReference type="ARBA" id="ARBA00012438"/>
    </source>
</evidence>
<dbReference type="PANTHER" id="PTHR43711">
    <property type="entry name" value="TWO-COMPONENT HISTIDINE KINASE"/>
    <property type="match status" value="1"/>
</dbReference>
<dbReference type="InterPro" id="IPR005467">
    <property type="entry name" value="His_kinase_dom"/>
</dbReference>
<evidence type="ECO:0000313" key="9">
    <source>
        <dbReference type="EMBL" id="KAA5001982.1"/>
    </source>
</evidence>
<name>A0A642F7W7_BACFG</name>
<dbReference type="Gene3D" id="3.30.450.20">
    <property type="entry name" value="PAS domain"/>
    <property type="match status" value="3"/>
</dbReference>
<protein>
    <recommendedName>
        <fullName evidence="2">histidine kinase</fullName>
        <ecNumber evidence="2">2.7.13.3</ecNumber>
    </recommendedName>
</protein>
<dbReference type="CDD" id="cd00082">
    <property type="entry name" value="HisKA"/>
    <property type="match status" value="1"/>
</dbReference>
<dbReference type="InterPro" id="IPR050736">
    <property type="entry name" value="Sensor_HK_Regulatory"/>
</dbReference>
<dbReference type="KEGG" id="bfb:VU15_08610"/>
<reference evidence="9 10" key="1">
    <citation type="journal article" date="2019" name="Nat. Med.">
        <title>A library of human gut bacterial isolates paired with longitudinal multiomics data enables mechanistic microbiome research.</title>
        <authorList>
            <person name="Poyet M."/>
            <person name="Groussin M."/>
            <person name="Gibbons S.M."/>
            <person name="Avila-Pacheco J."/>
            <person name="Jiang X."/>
            <person name="Kearney S.M."/>
            <person name="Perrotta A.R."/>
            <person name="Berdy B."/>
            <person name="Zhao S."/>
            <person name="Lieberman T.D."/>
            <person name="Swanson P.K."/>
            <person name="Smith M."/>
            <person name="Roesemann S."/>
            <person name="Alexander J.E."/>
            <person name="Rich S.A."/>
            <person name="Livny J."/>
            <person name="Vlamakis H."/>
            <person name="Clish C."/>
            <person name="Bullock K."/>
            <person name="Deik A."/>
            <person name="Scott J."/>
            <person name="Pierce K.A."/>
            <person name="Xavier R.J."/>
            <person name="Alm E.J."/>
        </authorList>
    </citation>
    <scope>NUCLEOTIDE SEQUENCE [LARGE SCALE GENOMIC DNA]</scope>
    <source>
        <strain evidence="9 10">BIOML-A46</strain>
    </source>
</reference>
<dbReference type="InterPro" id="IPR035965">
    <property type="entry name" value="PAS-like_dom_sf"/>
</dbReference>
<dbReference type="InterPro" id="IPR004358">
    <property type="entry name" value="Sig_transdc_His_kin-like_C"/>
</dbReference>
<sequence>MDRILHNVDNAHKILQLTSDTLILVDKNGTCLDIDPHSDLWFLQEDRLLGKNLFNLLPDHTFQKLLPDFRRVTQQGITVNRNYRLPLEGGETYYFKCIMQPYDGDKVLCQYRDITARSNVKLQLERTNYELKEIQKAAQIGQWKYSSREKTFYYRGYNGIVCTEEERSINFQDYYETILSEDLPAVNTWMEANRRELLKEYIEYRILLEGQVYYMRQQCYLRNEEEDGNIVLEGYIQNITDIQRKRNDINTLTHAINNAKESVYAARRDGTLIFANRQFRLNHRIAEQADLSLIRVFDVVGDMTCIEDWEERYRSIREGQTLNFLAYQPLKHDKNTLAFEGTMYSVTTDDGEETFWSFTHDISERIRYESQIKRFNRIMDTTMENIPAGIVVKDIENDFRYIYRNRESYNRDISSENAIGMNDFDYYPPEMAQQKRKEDMEIAATGKGMHWIMEGKDKNGNLLILDKQKIMVESEDFSPIIVSIEWDITQLELMRRELIESKEKAETSDKLKSAFLANMSHEIRTPLNAIVGFSRIISESDNAEERREYYEIVDANNERLLQLINEILDLSKIESGIVEFTYGPVRLHTLCKEIHDAHVFRCPQGVELRFDSPDEALSIHSDKNRIFQVFSNLIGNAFKFTTEGSVSYGYKQEGERVVFYVKDTGLGIEPEKLGRVFQRFAKLNNFAQGTGLGLSICKTIIERLGGEIAVSSEVGTGTTFTFWLPLENVIQDTETGTNSHLPGEAVGTQPSEVLPAKEDTPRPKEETTEKEEDLRATAAGTEQATILIAEDTDSNFDLLNAILGRKYRLVRARDGMEAVTMYDEVNPDLILMDIKMPNLDGLEATRIIRQLSAEVPIIAQSAYAYEHDRNAAEEAGCNDFISKPIAQEKLKEKIKKWLK</sequence>
<keyword evidence="3" id="KW-0597">Phosphoprotein</keyword>
<feature type="compositionally biased region" description="Basic and acidic residues" evidence="8">
    <location>
        <begin position="755"/>
        <end position="775"/>
    </location>
</feature>
<comment type="catalytic activity">
    <reaction evidence="1">
        <text>ATP + protein L-histidine = ADP + protein N-phospho-L-histidine.</text>
        <dbReference type="EC" id="2.7.13.3"/>
    </reaction>
</comment>
<dbReference type="PROSITE" id="PS50109">
    <property type="entry name" value="HIS_KIN"/>
    <property type="match status" value="1"/>
</dbReference>
<dbReference type="SUPFAM" id="SSF47384">
    <property type="entry name" value="Homodimeric domain of signal transducing histidine kinase"/>
    <property type="match status" value="1"/>
</dbReference>
<keyword evidence="5" id="KW-0418">Kinase</keyword>
<dbReference type="SMART" id="SM00448">
    <property type="entry name" value="REC"/>
    <property type="match status" value="1"/>
</dbReference>
<evidence type="ECO:0000256" key="1">
    <source>
        <dbReference type="ARBA" id="ARBA00000085"/>
    </source>
</evidence>
<dbReference type="SUPFAM" id="SSF55785">
    <property type="entry name" value="PYP-like sensor domain (PAS domain)"/>
    <property type="match status" value="3"/>
</dbReference>
<dbReference type="AlphaFoldDB" id="A0A642F7W7"/>
<feature type="region of interest" description="Disordered" evidence="8">
    <location>
        <begin position="734"/>
        <end position="777"/>
    </location>
</feature>
<dbReference type="RefSeq" id="WP_032573127.1">
    <property type="nucleotide sequence ID" value="NZ_CP011073.1"/>
</dbReference>
<evidence type="ECO:0000256" key="6">
    <source>
        <dbReference type="ARBA" id="ARBA00023012"/>
    </source>
</evidence>
<keyword evidence="7" id="KW-0472">Membrane</keyword>
<dbReference type="Pfam" id="PF00072">
    <property type="entry name" value="Response_reg"/>
    <property type="match status" value="1"/>
</dbReference>
<evidence type="ECO:0000256" key="3">
    <source>
        <dbReference type="ARBA" id="ARBA00022553"/>
    </source>
</evidence>
<keyword evidence="6" id="KW-0902">Two-component regulatory system</keyword>
<dbReference type="SMART" id="SM00388">
    <property type="entry name" value="HisKA"/>
    <property type="match status" value="1"/>
</dbReference>
<dbReference type="Gene3D" id="3.30.565.10">
    <property type="entry name" value="Histidine kinase-like ATPase, C-terminal domain"/>
    <property type="match status" value="1"/>
</dbReference>
<dbReference type="SMART" id="SM00387">
    <property type="entry name" value="HATPase_c"/>
    <property type="match status" value="1"/>
</dbReference>
<dbReference type="Gene3D" id="3.40.50.2300">
    <property type="match status" value="1"/>
</dbReference>
<dbReference type="PROSITE" id="PS50110">
    <property type="entry name" value="RESPONSE_REGULATORY"/>
    <property type="match status" value="1"/>
</dbReference>
<evidence type="ECO:0000256" key="7">
    <source>
        <dbReference type="ARBA" id="ARBA00023136"/>
    </source>
</evidence>
<dbReference type="SUPFAM" id="SSF52172">
    <property type="entry name" value="CheY-like"/>
    <property type="match status" value="1"/>
</dbReference>
<gene>
    <name evidence="9" type="ORF">F2Z89_01360</name>
</gene>